<feature type="transmembrane region" description="Helical" evidence="5">
    <location>
        <begin position="282"/>
        <end position="302"/>
    </location>
</feature>
<dbReference type="EMBL" id="DS022300">
    <property type="protein sequence ID" value="OAJ37174.1"/>
    <property type="molecule type" value="Genomic_DNA"/>
</dbReference>
<protein>
    <recommendedName>
        <fullName evidence="6">Inositolphosphotransferase Aur1/Ipt1 domain-containing protein</fullName>
    </recommendedName>
</protein>
<dbReference type="Proteomes" id="UP000077115">
    <property type="component" value="Unassembled WGS sequence"/>
</dbReference>
<dbReference type="Pfam" id="PF14378">
    <property type="entry name" value="PAP2_3"/>
    <property type="match status" value="1"/>
</dbReference>
<feature type="transmembrane region" description="Helical" evidence="5">
    <location>
        <begin position="156"/>
        <end position="173"/>
    </location>
</feature>
<name>A0A177WBV6_BATDL</name>
<dbReference type="InterPro" id="IPR026841">
    <property type="entry name" value="Aur1/Ipt1"/>
</dbReference>
<dbReference type="GO" id="GO:0016020">
    <property type="term" value="C:membrane"/>
    <property type="evidence" value="ECO:0007669"/>
    <property type="project" value="UniProtKB-SubCell"/>
</dbReference>
<reference evidence="7 8" key="1">
    <citation type="submission" date="2006-10" db="EMBL/GenBank/DDBJ databases">
        <title>The Genome Sequence of Batrachochytrium dendrobatidis JEL423.</title>
        <authorList>
            <consortium name="The Broad Institute Genome Sequencing Platform"/>
            <person name="Birren B."/>
            <person name="Lander E."/>
            <person name="Galagan J."/>
            <person name="Cuomo C."/>
            <person name="Devon K."/>
            <person name="Jaffe D."/>
            <person name="Butler J."/>
            <person name="Alvarez P."/>
            <person name="Gnerre S."/>
            <person name="Grabherr M."/>
            <person name="Kleber M."/>
            <person name="Mauceli E."/>
            <person name="Brockman W."/>
            <person name="Young S."/>
            <person name="LaButti K."/>
            <person name="Sykes S."/>
            <person name="DeCaprio D."/>
            <person name="Crawford M."/>
            <person name="Koehrsen M."/>
            <person name="Engels R."/>
            <person name="Montgomery P."/>
            <person name="Pearson M."/>
            <person name="Howarth C."/>
            <person name="Larson L."/>
            <person name="White J."/>
            <person name="O'Leary S."/>
            <person name="Kodira C."/>
            <person name="Zeng Q."/>
            <person name="Yandava C."/>
            <person name="Alvarado L."/>
            <person name="Longcore J."/>
            <person name="James T."/>
        </authorList>
    </citation>
    <scope>NUCLEOTIDE SEQUENCE [LARGE SCALE GENOMIC DNA]</scope>
    <source>
        <strain evidence="7 8">JEL423</strain>
    </source>
</reference>
<gene>
    <name evidence="7" type="ORF">BDEG_21237</name>
</gene>
<dbReference type="InterPro" id="IPR052185">
    <property type="entry name" value="IPC_Synthase-Related"/>
</dbReference>
<comment type="subcellular location">
    <subcellularLocation>
        <location evidence="1">Membrane</location>
        <topology evidence="1">Multi-pass membrane protein</topology>
    </subcellularLocation>
</comment>
<keyword evidence="4 5" id="KW-0472">Membrane</keyword>
<keyword evidence="3 5" id="KW-1133">Transmembrane helix</keyword>
<dbReference type="VEuPathDB" id="FungiDB:BDEG_21237"/>
<evidence type="ECO:0000313" key="8">
    <source>
        <dbReference type="Proteomes" id="UP000077115"/>
    </source>
</evidence>
<feature type="domain" description="Inositolphosphotransferase Aur1/Ipt1" evidence="6">
    <location>
        <begin position="178"/>
        <end position="346"/>
    </location>
</feature>
<feature type="transmembrane region" description="Helical" evidence="5">
    <location>
        <begin position="129"/>
        <end position="149"/>
    </location>
</feature>
<evidence type="ECO:0000256" key="1">
    <source>
        <dbReference type="ARBA" id="ARBA00004141"/>
    </source>
</evidence>
<dbReference type="CDD" id="cd03386">
    <property type="entry name" value="PAP2_Aur1_like"/>
    <property type="match status" value="1"/>
</dbReference>
<feature type="transmembrane region" description="Helical" evidence="5">
    <location>
        <begin position="333"/>
        <end position="353"/>
    </location>
</feature>
<feature type="transmembrane region" description="Helical" evidence="5">
    <location>
        <begin position="219"/>
        <end position="241"/>
    </location>
</feature>
<evidence type="ECO:0000313" key="7">
    <source>
        <dbReference type="EMBL" id="OAJ37174.1"/>
    </source>
</evidence>
<dbReference type="OrthoDB" id="5784at2759"/>
<dbReference type="AlphaFoldDB" id="A0A177WBV6"/>
<keyword evidence="2 5" id="KW-0812">Transmembrane</keyword>
<feature type="transmembrane region" description="Helical" evidence="5">
    <location>
        <begin position="185"/>
        <end position="207"/>
    </location>
</feature>
<dbReference type="STRING" id="403673.A0A177WBV6"/>
<evidence type="ECO:0000256" key="2">
    <source>
        <dbReference type="ARBA" id="ARBA00022692"/>
    </source>
</evidence>
<evidence type="ECO:0000256" key="5">
    <source>
        <dbReference type="SAM" id="Phobius"/>
    </source>
</evidence>
<sequence length="439" mass="48843">MLATESTGSDQSGVYITDDLSASSPAATLIPSSPTVGYSPRIQPAPRVASHREVCYPFNTFCLRLKLCLQSCCSRIMLPFNSSSATGILSAAFPIALWLLLFSTCKYIPSEWRPQIHVDILPSLDHFFFQSGFGLLLSAIFSISLGYIWTLNTTTAGYYALVPLAIATLYQIASISPNTAFDLLLILPYGLLHYLSPFVFIVWLYFYGPTGSISLFAKAFGWQNVVGVVIQLIFPCAAPWYNDKNGYAPADYSMPGDPAGLVNLDKLFGTHIYTTAFNSSPLVFGAIPSLHSGFACLIMLFVIHIDKRYKYFAVAYISWMWAATIYFRHHYIIDIVVGGLCSLITFSFCQPYFTHQDAAPLTFLSQIKRNPFVAPFLSNSQRDNDSTLNTYQSAPKTYLRLEKVVVHQDDSPTSSKSESGHMYTQIYAMHSRGHPSYSQ</sequence>
<dbReference type="PANTHER" id="PTHR31310:SF7">
    <property type="entry name" value="PA-PHOSPHATASE RELATED-FAMILY PROTEIN DDB_G0268928"/>
    <property type="match status" value="1"/>
</dbReference>
<evidence type="ECO:0000256" key="3">
    <source>
        <dbReference type="ARBA" id="ARBA00022989"/>
    </source>
</evidence>
<feature type="transmembrane region" description="Helical" evidence="5">
    <location>
        <begin position="85"/>
        <end position="109"/>
    </location>
</feature>
<accession>A0A177WBV6</accession>
<organism evidence="7 8">
    <name type="scientific">Batrachochytrium dendrobatidis (strain JEL423)</name>
    <dbReference type="NCBI Taxonomy" id="403673"/>
    <lineage>
        <taxon>Eukaryota</taxon>
        <taxon>Fungi</taxon>
        <taxon>Fungi incertae sedis</taxon>
        <taxon>Chytridiomycota</taxon>
        <taxon>Chytridiomycota incertae sedis</taxon>
        <taxon>Chytridiomycetes</taxon>
        <taxon>Rhizophydiales</taxon>
        <taxon>Rhizophydiales incertae sedis</taxon>
        <taxon>Batrachochytrium</taxon>
    </lineage>
</organism>
<reference evidence="7 8" key="2">
    <citation type="submission" date="2016-05" db="EMBL/GenBank/DDBJ databases">
        <title>Lineage-specific infection strategies underlie the spectrum of fungal disease in amphibians.</title>
        <authorList>
            <person name="Cuomo C.A."/>
            <person name="Farrer R.A."/>
            <person name="James T."/>
            <person name="Longcore J."/>
            <person name="Birren B."/>
        </authorList>
    </citation>
    <scope>NUCLEOTIDE SEQUENCE [LARGE SCALE GENOMIC DNA]</scope>
    <source>
        <strain evidence="7 8">JEL423</strain>
    </source>
</reference>
<evidence type="ECO:0000259" key="6">
    <source>
        <dbReference type="Pfam" id="PF14378"/>
    </source>
</evidence>
<proteinExistence type="predicted"/>
<dbReference type="PANTHER" id="PTHR31310">
    <property type="match status" value="1"/>
</dbReference>
<evidence type="ECO:0000256" key="4">
    <source>
        <dbReference type="ARBA" id="ARBA00023136"/>
    </source>
</evidence>